<name>A0A5C1K7A3_9CAUD</name>
<dbReference type="Proteomes" id="UP000322144">
    <property type="component" value="Segment"/>
</dbReference>
<protein>
    <submittedName>
        <fullName evidence="1">Uncharacterized protein</fullName>
    </submittedName>
</protein>
<dbReference type="GeneID" id="77936781"/>
<dbReference type="RefSeq" id="YP_010660771.1">
    <property type="nucleotide sequence ID" value="NC_070882.1"/>
</dbReference>
<proteinExistence type="predicted"/>
<evidence type="ECO:0000313" key="2">
    <source>
        <dbReference type="Proteomes" id="UP000322144"/>
    </source>
</evidence>
<evidence type="ECO:0000313" key="1">
    <source>
        <dbReference type="EMBL" id="QEM41760.1"/>
    </source>
</evidence>
<keyword evidence="2" id="KW-1185">Reference proteome</keyword>
<dbReference type="EMBL" id="MN103543">
    <property type="protein sequence ID" value="QEM41760.1"/>
    <property type="molecule type" value="Genomic_DNA"/>
</dbReference>
<accession>A0A5C1K7A3</accession>
<reference evidence="1 2" key="1">
    <citation type="submission" date="2019-06" db="EMBL/GenBank/DDBJ databases">
        <title>A distant relative of Phikzvirus genus phages from a therapeutic phage collection.</title>
        <authorList>
            <person name="Hejnowicz M.S."/>
            <person name="Dabrowski K."/>
            <person name="Gawor J."/>
            <person name="Weber-Dabrowska B."/>
            <person name="Gromadka R."/>
            <person name="Lobocka M.B."/>
        </authorList>
    </citation>
    <scope>NUCLEOTIDE SEQUENCE [LARGE SCALE GENOMIC DNA]</scope>
</reference>
<organism evidence="1 2">
    <name type="scientific">Pseudomonas phage vB_PaeM_PS119XW</name>
    <dbReference type="NCBI Taxonomy" id="2601632"/>
    <lineage>
        <taxon>Viruses</taxon>
        <taxon>Duplodnaviria</taxon>
        <taxon>Heunggongvirae</taxon>
        <taxon>Uroviricota</taxon>
        <taxon>Caudoviricetes</taxon>
        <taxon>Chimalliviridae</taxon>
        <taxon>Pawinskivirus</taxon>
        <taxon>Pawinskivirus PS119XW</taxon>
    </lineage>
</organism>
<dbReference type="KEGG" id="vg:77936781"/>
<sequence>MAKTAAKKLDELMAAELNLELSNYTAMLHHAVTLVGVLEGFVFVYDKNGVTCYDKVDAWSEVNGMRLRIARFQSNPMVEDRLAKRIYKRWYVHGGGMLIPLNITKVDDLKENFYFKIDDNPGHCTFTVFTEDAPFIRSKPLLFNRKSHPGWGVTLTETCKEKVA</sequence>